<gene>
    <name evidence="1" type="ORF">CEV34_4266</name>
</gene>
<evidence type="ECO:0000313" key="2">
    <source>
        <dbReference type="Proteomes" id="UP000216188"/>
    </source>
</evidence>
<sequence length="55" mass="5694">MLAVVCGFSIFVDCALWPGQSAIANVTDKTSAAVVKKASFIAVSWLRFGALTGSS</sequence>
<proteinExistence type="predicted"/>
<name>A0A256G5S0_9HYPH</name>
<keyword evidence="2" id="KW-1185">Reference proteome</keyword>
<comment type="caution">
    <text evidence="1">The sequence shown here is derived from an EMBL/GenBank/DDBJ whole genome shotgun (WGS) entry which is preliminary data.</text>
</comment>
<dbReference type="EMBL" id="NNRM01000044">
    <property type="protein sequence ID" value="OYR22434.1"/>
    <property type="molecule type" value="Genomic_DNA"/>
</dbReference>
<reference evidence="1 2" key="1">
    <citation type="submission" date="2017-07" db="EMBL/GenBank/DDBJ databases">
        <title>Phylogenetic study on the rhizospheric bacterium Ochrobactrum sp. A44.</title>
        <authorList>
            <person name="Krzyzanowska D.M."/>
            <person name="Ossowicki A."/>
            <person name="Rajewska M."/>
            <person name="Maciag T."/>
            <person name="Kaczynski Z."/>
            <person name="Czerwicka M."/>
            <person name="Jafra S."/>
        </authorList>
    </citation>
    <scope>NUCLEOTIDE SEQUENCE [LARGE SCALE GENOMIC DNA]</scope>
    <source>
        <strain evidence="1 2">CCUG 30717</strain>
    </source>
</reference>
<evidence type="ECO:0000313" key="1">
    <source>
        <dbReference type="EMBL" id="OYR22434.1"/>
    </source>
</evidence>
<protein>
    <submittedName>
        <fullName evidence="1">Uncharacterized protein</fullName>
    </submittedName>
</protein>
<dbReference type="AlphaFoldDB" id="A0A256G5S0"/>
<dbReference type="Proteomes" id="UP000216188">
    <property type="component" value="Unassembled WGS sequence"/>
</dbReference>
<accession>A0A256G5S0</accession>
<organism evidence="1 2">
    <name type="scientific">Brucella pseudogrignonensis</name>
    <dbReference type="NCBI Taxonomy" id="419475"/>
    <lineage>
        <taxon>Bacteria</taxon>
        <taxon>Pseudomonadati</taxon>
        <taxon>Pseudomonadota</taxon>
        <taxon>Alphaproteobacteria</taxon>
        <taxon>Hyphomicrobiales</taxon>
        <taxon>Brucellaceae</taxon>
        <taxon>Brucella/Ochrobactrum group</taxon>
        <taxon>Brucella</taxon>
    </lineage>
</organism>